<organism evidence="1 2">
    <name type="scientific">Atta colombica</name>
    <dbReference type="NCBI Taxonomy" id="520822"/>
    <lineage>
        <taxon>Eukaryota</taxon>
        <taxon>Metazoa</taxon>
        <taxon>Ecdysozoa</taxon>
        <taxon>Arthropoda</taxon>
        <taxon>Hexapoda</taxon>
        <taxon>Insecta</taxon>
        <taxon>Pterygota</taxon>
        <taxon>Neoptera</taxon>
        <taxon>Endopterygota</taxon>
        <taxon>Hymenoptera</taxon>
        <taxon>Apocrita</taxon>
        <taxon>Aculeata</taxon>
        <taxon>Formicoidea</taxon>
        <taxon>Formicidae</taxon>
        <taxon>Myrmicinae</taxon>
        <taxon>Atta</taxon>
    </lineage>
</organism>
<proteinExistence type="predicted"/>
<sequence>METSDQFSLGLNVVAINTATRLETMAMRDNARRAPVVLGEGPLVCAGRFGSVTALVRGFKSRDYARAFVACTSYTYTRRSIK</sequence>
<dbReference type="AlphaFoldDB" id="A0A195B750"/>
<evidence type="ECO:0000313" key="1">
    <source>
        <dbReference type="EMBL" id="KYM80085.1"/>
    </source>
</evidence>
<evidence type="ECO:0000313" key="2">
    <source>
        <dbReference type="Proteomes" id="UP000078540"/>
    </source>
</evidence>
<accession>A0A195B750</accession>
<dbReference type="EMBL" id="KQ976574">
    <property type="protein sequence ID" value="KYM80085.1"/>
    <property type="molecule type" value="Genomic_DNA"/>
</dbReference>
<dbReference type="Proteomes" id="UP000078540">
    <property type="component" value="Unassembled WGS sequence"/>
</dbReference>
<protein>
    <submittedName>
        <fullName evidence="1">Uncharacterized protein</fullName>
    </submittedName>
</protein>
<reference evidence="1 2" key="1">
    <citation type="submission" date="2015-09" db="EMBL/GenBank/DDBJ databases">
        <title>Atta colombica WGS genome.</title>
        <authorList>
            <person name="Nygaard S."/>
            <person name="Hu H."/>
            <person name="Boomsma J."/>
            <person name="Zhang G."/>
        </authorList>
    </citation>
    <scope>NUCLEOTIDE SEQUENCE [LARGE SCALE GENOMIC DNA]</scope>
    <source>
        <strain evidence="1">Treedump-2</strain>
        <tissue evidence="1">Whole body</tissue>
    </source>
</reference>
<name>A0A195B750_9HYME</name>
<keyword evidence="2" id="KW-1185">Reference proteome</keyword>
<gene>
    <name evidence="1" type="ORF">ALC53_09179</name>
</gene>